<gene>
    <name evidence="1" type="ORF">VJ920_02750</name>
</gene>
<comment type="caution">
    <text evidence="1">The sequence shown here is derived from an EMBL/GenBank/DDBJ whole genome shotgun (WGS) entry which is preliminary data.</text>
</comment>
<dbReference type="Gene3D" id="3.40.50.300">
    <property type="entry name" value="P-loop containing nucleotide triphosphate hydrolases"/>
    <property type="match status" value="1"/>
</dbReference>
<dbReference type="EMBL" id="JAYMFH010000003">
    <property type="protein sequence ID" value="MEC4294225.1"/>
    <property type="molecule type" value="Genomic_DNA"/>
</dbReference>
<evidence type="ECO:0000313" key="2">
    <source>
        <dbReference type="Proteomes" id="UP001343724"/>
    </source>
</evidence>
<sequence length="260" mass="26193">MADRSGVAPFALAPVVVVTGHYGVGKTNFALNLALDAAAAGCEVTLADMDVVNPYFRSSEYARVLEERGVRLIAPVFGGAGTSLDVPSLTGAVVPAIEAAYAAAAERAGAAEGEGAASDTVPRRIVVIDAGGDDAGATALARFAPAIRAGAAAVLYVVNERRNLTQTPAEALAVLAEIQETCGIAATGVVNNTHLQGETTFEQVAASVPFAQAVAAAAKLPLVCTTVPMSAIRRETAGSGALAAIPDGYPVEVLVAPPWA</sequence>
<dbReference type="InterPro" id="IPR027417">
    <property type="entry name" value="P-loop_NTPase"/>
</dbReference>
<dbReference type="RefSeq" id="WP_326454362.1">
    <property type="nucleotide sequence ID" value="NZ_JAYMFH010000003.1"/>
</dbReference>
<dbReference type="SUPFAM" id="SSF52540">
    <property type="entry name" value="P-loop containing nucleoside triphosphate hydrolases"/>
    <property type="match status" value="1"/>
</dbReference>
<keyword evidence="2" id="KW-1185">Reference proteome</keyword>
<reference evidence="1 2" key="1">
    <citation type="submission" date="2024-01" db="EMBL/GenBank/DDBJ databases">
        <title>novel species in genus Adlercreutzia.</title>
        <authorList>
            <person name="Liu X."/>
        </authorList>
    </citation>
    <scope>NUCLEOTIDE SEQUENCE [LARGE SCALE GENOMIC DNA]</scope>
    <source>
        <strain evidence="1 2">R22</strain>
    </source>
</reference>
<proteinExistence type="predicted"/>
<name>A0ABU6IWL2_9ACTN</name>
<accession>A0ABU6IWL2</accession>
<protein>
    <submittedName>
        <fullName evidence="1">ParA family protein</fullName>
    </submittedName>
</protein>
<dbReference type="Proteomes" id="UP001343724">
    <property type="component" value="Unassembled WGS sequence"/>
</dbReference>
<evidence type="ECO:0000313" key="1">
    <source>
        <dbReference type="EMBL" id="MEC4294225.1"/>
    </source>
</evidence>
<organism evidence="1 2">
    <name type="scientific">Adlercreutzia shanghongiae</name>
    <dbReference type="NCBI Taxonomy" id="3111773"/>
    <lineage>
        <taxon>Bacteria</taxon>
        <taxon>Bacillati</taxon>
        <taxon>Actinomycetota</taxon>
        <taxon>Coriobacteriia</taxon>
        <taxon>Eggerthellales</taxon>
        <taxon>Eggerthellaceae</taxon>
        <taxon>Adlercreutzia</taxon>
    </lineage>
</organism>